<dbReference type="OrthoDB" id="7066670at2"/>
<keyword evidence="7 8" id="KW-0472">Membrane</keyword>
<evidence type="ECO:0000256" key="8">
    <source>
        <dbReference type="HAMAP-Rule" id="MF_01101"/>
    </source>
</evidence>
<dbReference type="RefSeq" id="WP_100287691.1">
    <property type="nucleotide sequence ID" value="NZ_PHHA01000002.1"/>
</dbReference>
<evidence type="ECO:0000256" key="1">
    <source>
        <dbReference type="ARBA" id="ARBA00004429"/>
    </source>
</evidence>
<organism evidence="9 10">
    <name type="scientific">Conservatibacter flavescens</name>
    <dbReference type="NCBI Taxonomy" id="28161"/>
    <lineage>
        <taxon>Bacteria</taxon>
        <taxon>Pseudomonadati</taxon>
        <taxon>Pseudomonadota</taxon>
        <taxon>Gammaproteobacteria</taxon>
        <taxon>Pasteurellales</taxon>
        <taxon>Pasteurellaceae</taxon>
        <taxon>Conservatibacter</taxon>
    </lineage>
</organism>
<evidence type="ECO:0000256" key="3">
    <source>
        <dbReference type="ARBA" id="ARBA00022475"/>
    </source>
</evidence>
<evidence type="ECO:0000256" key="2">
    <source>
        <dbReference type="ARBA" id="ARBA00009474"/>
    </source>
</evidence>
<keyword evidence="6 8" id="KW-1133">Transmembrane helix</keyword>
<accession>A0A2M8S5H2</accession>
<dbReference type="EMBL" id="PHHA01000002">
    <property type="protein sequence ID" value="PJG86415.1"/>
    <property type="molecule type" value="Genomic_DNA"/>
</dbReference>
<dbReference type="GO" id="GO:0005886">
    <property type="term" value="C:plasma membrane"/>
    <property type="evidence" value="ECO:0007669"/>
    <property type="project" value="UniProtKB-SubCell"/>
</dbReference>
<evidence type="ECO:0000256" key="5">
    <source>
        <dbReference type="ARBA" id="ARBA00022692"/>
    </source>
</evidence>
<dbReference type="AlphaFoldDB" id="A0A2M8S5H2"/>
<evidence type="ECO:0000313" key="9">
    <source>
        <dbReference type="EMBL" id="PJG86415.1"/>
    </source>
</evidence>
<dbReference type="Pfam" id="PF04217">
    <property type="entry name" value="DUF412"/>
    <property type="match status" value="1"/>
</dbReference>
<comment type="similarity">
    <text evidence="2 8">Belongs to the UPF0208 family.</text>
</comment>
<feature type="transmembrane region" description="Helical" evidence="8">
    <location>
        <begin position="56"/>
        <end position="77"/>
    </location>
</feature>
<protein>
    <recommendedName>
        <fullName evidence="8">UPF0208 membrane protein CVP05_00975</fullName>
    </recommendedName>
</protein>
<keyword evidence="4" id="KW-0997">Cell inner membrane</keyword>
<evidence type="ECO:0000256" key="4">
    <source>
        <dbReference type="ARBA" id="ARBA00022519"/>
    </source>
</evidence>
<dbReference type="NCBIfam" id="NF002493">
    <property type="entry name" value="PRK01816.1"/>
    <property type="match status" value="1"/>
</dbReference>
<comment type="subcellular location">
    <subcellularLocation>
        <location evidence="1">Cell inner membrane</location>
        <topology evidence="1">Multi-pass membrane protein</topology>
    </subcellularLocation>
    <subcellularLocation>
        <location evidence="8">Cell membrane</location>
        <topology evidence="8">Multi-pass membrane protein</topology>
    </subcellularLocation>
</comment>
<name>A0A2M8S5H2_9PAST</name>
<proteinExistence type="inferred from homology"/>
<gene>
    <name evidence="9" type="ORF">CVP05_00975</name>
</gene>
<sequence>MSIVRIFKDGQQYLNTWPLESKLGIIFPENRIIKATQFAQKTMPFLAVFALVWQQFYSIGMVSTSAAVLTALFALLLPMQGLYWLGKRANTPLSPQSAVWFYEIIQKLQQVNVFLPPVKDVPTYQHLAEVLKKAQQKLDRTFWQEV</sequence>
<evidence type="ECO:0000256" key="7">
    <source>
        <dbReference type="ARBA" id="ARBA00023136"/>
    </source>
</evidence>
<evidence type="ECO:0000313" key="10">
    <source>
        <dbReference type="Proteomes" id="UP000229329"/>
    </source>
</evidence>
<reference evidence="9 10" key="1">
    <citation type="submission" date="2017-11" db="EMBL/GenBank/DDBJ databases">
        <title>Reclassification of Bisgaard taxon 7 as Conservatibacter flavescens gen. nov., sp. nov.</title>
        <authorList>
            <person name="Christensen H."/>
        </authorList>
    </citation>
    <scope>NUCLEOTIDE SEQUENCE [LARGE SCALE GENOMIC DNA]</scope>
    <source>
        <strain evidence="9 10">7_4</strain>
    </source>
</reference>
<dbReference type="Proteomes" id="UP000229329">
    <property type="component" value="Unassembled WGS sequence"/>
</dbReference>
<comment type="caution">
    <text evidence="8">Lacks conserved residue(s) required for the propagation of feature annotation.</text>
</comment>
<evidence type="ECO:0000256" key="6">
    <source>
        <dbReference type="ARBA" id="ARBA00022989"/>
    </source>
</evidence>
<keyword evidence="10" id="KW-1185">Reference proteome</keyword>
<comment type="caution">
    <text evidence="9">The sequence shown here is derived from an EMBL/GenBank/DDBJ whole genome shotgun (WGS) entry which is preliminary data.</text>
</comment>
<keyword evidence="3 8" id="KW-1003">Cell membrane</keyword>
<dbReference type="InterPro" id="IPR007334">
    <property type="entry name" value="UPF0208"/>
</dbReference>
<dbReference type="HAMAP" id="MF_01101">
    <property type="entry name" value="UPF0208"/>
    <property type="match status" value="1"/>
</dbReference>
<keyword evidence="5 8" id="KW-0812">Transmembrane</keyword>